<dbReference type="GO" id="GO:0005634">
    <property type="term" value="C:nucleus"/>
    <property type="evidence" value="ECO:0007669"/>
    <property type="project" value="TreeGrafter"/>
</dbReference>
<keyword evidence="4" id="KW-1185">Reference proteome</keyword>
<dbReference type="AlphaFoldDB" id="A0AA35QYD9"/>
<dbReference type="GO" id="GO:0005737">
    <property type="term" value="C:cytoplasm"/>
    <property type="evidence" value="ECO:0007669"/>
    <property type="project" value="TreeGrafter"/>
</dbReference>
<evidence type="ECO:0000256" key="1">
    <source>
        <dbReference type="ARBA" id="ARBA00022737"/>
    </source>
</evidence>
<feature type="compositionally biased region" description="Polar residues" evidence="2">
    <location>
        <begin position="301"/>
        <end position="314"/>
    </location>
</feature>
<feature type="compositionally biased region" description="Low complexity" evidence="2">
    <location>
        <begin position="276"/>
        <end position="289"/>
    </location>
</feature>
<protein>
    <submittedName>
        <fullName evidence="3">Catenin delta-2</fullName>
    </submittedName>
</protein>
<dbReference type="InterPro" id="IPR011989">
    <property type="entry name" value="ARM-like"/>
</dbReference>
<dbReference type="PANTHER" id="PTHR10372:SF27">
    <property type="entry name" value="ADHERENS JUNCTION PROTEIN P120"/>
    <property type="match status" value="1"/>
</dbReference>
<comment type="caution">
    <text evidence="3">The sequence shown here is derived from an EMBL/GenBank/DDBJ whole genome shotgun (WGS) entry which is preliminary data.</text>
</comment>
<dbReference type="SUPFAM" id="SSF48371">
    <property type="entry name" value="ARM repeat"/>
    <property type="match status" value="1"/>
</dbReference>
<evidence type="ECO:0000313" key="4">
    <source>
        <dbReference type="Proteomes" id="UP001174909"/>
    </source>
</evidence>
<dbReference type="Gene3D" id="1.25.10.10">
    <property type="entry name" value="Leucine-rich Repeat Variant"/>
    <property type="match status" value="1"/>
</dbReference>
<gene>
    <name evidence="3" type="ORF">GBAR_LOCUS1966</name>
</gene>
<reference evidence="3" key="1">
    <citation type="submission" date="2023-03" db="EMBL/GenBank/DDBJ databases">
        <authorList>
            <person name="Steffen K."/>
            <person name="Cardenas P."/>
        </authorList>
    </citation>
    <scope>NUCLEOTIDE SEQUENCE</scope>
</reference>
<dbReference type="GO" id="GO:0005912">
    <property type="term" value="C:adherens junction"/>
    <property type="evidence" value="ECO:0007669"/>
    <property type="project" value="TreeGrafter"/>
</dbReference>
<evidence type="ECO:0000256" key="2">
    <source>
        <dbReference type="SAM" id="MobiDB-lite"/>
    </source>
</evidence>
<evidence type="ECO:0000313" key="3">
    <source>
        <dbReference type="EMBL" id="CAI7996805.1"/>
    </source>
</evidence>
<dbReference type="GO" id="GO:0005886">
    <property type="term" value="C:plasma membrane"/>
    <property type="evidence" value="ECO:0007669"/>
    <property type="project" value="TreeGrafter"/>
</dbReference>
<feature type="region of interest" description="Disordered" evidence="2">
    <location>
        <begin position="36"/>
        <end position="82"/>
    </location>
</feature>
<feature type="region of interest" description="Disordered" evidence="2">
    <location>
        <begin position="240"/>
        <end position="314"/>
    </location>
</feature>
<dbReference type="Proteomes" id="UP001174909">
    <property type="component" value="Unassembled WGS sequence"/>
</dbReference>
<dbReference type="InterPro" id="IPR028435">
    <property type="entry name" value="Plakophilin/d_Catenin"/>
</dbReference>
<organism evidence="3 4">
    <name type="scientific">Geodia barretti</name>
    <name type="common">Barrett's horny sponge</name>
    <dbReference type="NCBI Taxonomy" id="519541"/>
    <lineage>
        <taxon>Eukaryota</taxon>
        <taxon>Metazoa</taxon>
        <taxon>Porifera</taxon>
        <taxon>Demospongiae</taxon>
        <taxon>Heteroscleromorpha</taxon>
        <taxon>Tetractinellida</taxon>
        <taxon>Astrophorina</taxon>
        <taxon>Geodiidae</taxon>
        <taxon>Geodia</taxon>
    </lineage>
</organism>
<accession>A0AA35QYD9</accession>
<dbReference type="EMBL" id="CASHTH010000280">
    <property type="protein sequence ID" value="CAI7996805.1"/>
    <property type="molecule type" value="Genomic_DNA"/>
</dbReference>
<name>A0AA35QYD9_GEOBA</name>
<sequence length="314" mass="34378">MCVLRNLSYQLESEVDLQDGAEDVLDRDWEAEQRRDLEDFSAARPKKASTPGCLSMCTRPKTTDSARHSSPPPAHPDSRRSYVSRPSVIVDFANPDPSVFPKRNRQVQGVALLWQPEVVFPYLATLDLYGGCADTLEAAAGAIQNITACSWKWAVYARNMIRAVTGLRVMAELLNNGHDAVVRAGATCLRNLSTDPRNKASLGSLVIPAIIPRLPFGSNHLGISESTTVASWSSSWRSVPTAVTTPDYSETKKAYPTSQGYRDHDNTRQRLSLQPTRAQSSTRTRSVSRPSRERGGSSRPTSACSGSTLVTWGV</sequence>
<dbReference type="PANTHER" id="PTHR10372">
    <property type="entry name" value="PLAKOPHILLIN-RELATED"/>
    <property type="match status" value="1"/>
</dbReference>
<dbReference type="GO" id="GO:0098609">
    <property type="term" value="P:cell-cell adhesion"/>
    <property type="evidence" value="ECO:0007669"/>
    <property type="project" value="InterPro"/>
</dbReference>
<dbReference type="InterPro" id="IPR016024">
    <property type="entry name" value="ARM-type_fold"/>
</dbReference>
<keyword evidence="1" id="KW-0677">Repeat</keyword>
<proteinExistence type="predicted"/>